<keyword evidence="4" id="KW-0238">DNA-binding</keyword>
<accession>A0A430M8Y8</accession>
<keyword evidence="5" id="KW-0804">Transcription</keyword>
<organism evidence="9 10">
    <name type="scientific">Fusarium euwallaceae</name>
    <dbReference type="NCBI Taxonomy" id="1147111"/>
    <lineage>
        <taxon>Eukaryota</taxon>
        <taxon>Fungi</taxon>
        <taxon>Dikarya</taxon>
        <taxon>Ascomycota</taxon>
        <taxon>Pezizomycotina</taxon>
        <taxon>Sordariomycetes</taxon>
        <taxon>Hypocreomycetidae</taxon>
        <taxon>Hypocreales</taxon>
        <taxon>Nectriaceae</taxon>
        <taxon>Fusarium</taxon>
        <taxon>Fusarium solani species complex</taxon>
    </lineage>
</organism>
<dbReference type="SMART" id="SM00066">
    <property type="entry name" value="GAL4"/>
    <property type="match status" value="1"/>
</dbReference>
<evidence type="ECO:0000256" key="5">
    <source>
        <dbReference type="ARBA" id="ARBA00023163"/>
    </source>
</evidence>
<dbReference type="GO" id="GO:0006351">
    <property type="term" value="P:DNA-templated transcription"/>
    <property type="evidence" value="ECO:0007669"/>
    <property type="project" value="InterPro"/>
</dbReference>
<dbReference type="EMBL" id="MIKF01000007">
    <property type="protein sequence ID" value="RTE84445.1"/>
    <property type="molecule type" value="Genomic_DNA"/>
</dbReference>
<keyword evidence="2" id="KW-0862">Zinc</keyword>
<evidence type="ECO:0000256" key="3">
    <source>
        <dbReference type="ARBA" id="ARBA00023015"/>
    </source>
</evidence>
<evidence type="ECO:0000256" key="2">
    <source>
        <dbReference type="ARBA" id="ARBA00022833"/>
    </source>
</evidence>
<dbReference type="PROSITE" id="PS50048">
    <property type="entry name" value="ZN2_CY6_FUNGAL_2"/>
    <property type="match status" value="1"/>
</dbReference>
<dbReference type="SUPFAM" id="SSF57701">
    <property type="entry name" value="Zn2/Cys6 DNA-binding domain"/>
    <property type="match status" value="1"/>
</dbReference>
<dbReference type="Pfam" id="PF04082">
    <property type="entry name" value="Fungal_trans"/>
    <property type="match status" value="1"/>
</dbReference>
<dbReference type="Pfam" id="PF00172">
    <property type="entry name" value="Zn_clus"/>
    <property type="match status" value="1"/>
</dbReference>
<dbReference type="GO" id="GO:0000978">
    <property type="term" value="F:RNA polymerase II cis-regulatory region sequence-specific DNA binding"/>
    <property type="evidence" value="ECO:0007669"/>
    <property type="project" value="TreeGrafter"/>
</dbReference>
<keyword evidence="1" id="KW-0479">Metal-binding</keyword>
<evidence type="ECO:0000256" key="6">
    <source>
        <dbReference type="ARBA" id="ARBA00023242"/>
    </source>
</evidence>
<dbReference type="InterPro" id="IPR051430">
    <property type="entry name" value="Fungal_TF_Env_Response"/>
</dbReference>
<dbReference type="AlphaFoldDB" id="A0A430M8Y8"/>
<evidence type="ECO:0000256" key="1">
    <source>
        <dbReference type="ARBA" id="ARBA00022723"/>
    </source>
</evidence>
<dbReference type="InterPro" id="IPR007219">
    <property type="entry name" value="XnlR_reg_dom"/>
</dbReference>
<dbReference type="SMART" id="SM00906">
    <property type="entry name" value="Fungal_trans"/>
    <property type="match status" value="1"/>
</dbReference>
<feature type="region of interest" description="Disordered" evidence="7">
    <location>
        <begin position="716"/>
        <end position="749"/>
    </location>
</feature>
<keyword evidence="10" id="KW-1185">Reference proteome</keyword>
<evidence type="ECO:0000313" key="9">
    <source>
        <dbReference type="EMBL" id="RTE84445.1"/>
    </source>
</evidence>
<sequence>MDHLANPRHQLSDFDHAAPLRRRRPAVSCIECRRRKVACDRGNPCSNCVMRKATCKYRRQPVNLPSPVLPPPVLPTPSTVEHCDTTASLPSVGHSDEASVSASQIADHGVPNKVVSTKQSSLKTSHRFTKGRIFGQSHWMNKLYRFVEIHRISLNCYFDDTSDTYKLQDRCKRLAHVLKGPHTLEPTNRQIGDIDIKSLVTSRAICDQLLGLYFGAFNPIYGVLHKPTFIRELDAYWYGDSVANEIFLSKLLLTLSIGTAIYSGPDAKSLRKALSVAASDVVLTRQAWQCVPATKHALTEDTLQVSLLSLIARQCSSISVGGENVWITAGTLLRTAMAMGFHRDPIHLGRISIFKAEMRRRIWYGIVEILIQTSLDNGQSPLLATEEWDTAAPADVDDENLAEDMLSPPVSRPLDQFWTQSTAQCALVRSLPLRLRIAKDLNGIQSDLSYEQTLELGKKLNDECLANSKLAGPCKRSSLDLDELRQNLLQLKLVDTLTRRFLLSLHTSFSQKSIQDPAFYFSRHVCLDSALKIWTYVTPTRLPSPSSPNLTHLNNRQQPSTSEAQDEYTLLKLRSCGTFKSIFQDSTTTVCLELTQRLLEDPSIAFSGFLHGRQLMPPMLKELHEMVKDSVGIHKGRIWEGETNIKGFVFFATALAQADAMIRHGGKGAVQGDFGDDRIEQDLLQAQKKGFEEALRILESLVAETEAGGVKAGKDENLRTKSYGDGKSRHSGAGGIREDSFSDLSAPTEQEPLEPLFLRSSELSGDVLGPWFYMDFDTEGLT</sequence>
<evidence type="ECO:0000256" key="7">
    <source>
        <dbReference type="SAM" id="MobiDB-lite"/>
    </source>
</evidence>
<dbReference type="PROSITE" id="PS00463">
    <property type="entry name" value="ZN2_CY6_FUNGAL_1"/>
    <property type="match status" value="1"/>
</dbReference>
<protein>
    <recommendedName>
        <fullName evidence="8">Zn(2)-C6 fungal-type domain-containing protein</fullName>
    </recommendedName>
</protein>
<dbReference type="CDD" id="cd12148">
    <property type="entry name" value="fungal_TF_MHR"/>
    <property type="match status" value="1"/>
</dbReference>
<dbReference type="InterPro" id="IPR001138">
    <property type="entry name" value="Zn2Cys6_DnaBD"/>
</dbReference>
<dbReference type="GO" id="GO:0005634">
    <property type="term" value="C:nucleus"/>
    <property type="evidence" value="ECO:0007669"/>
    <property type="project" value="TreeGrafter"/>
</dbReference>
<name>A0A430M8Y8_9HYPO</name>
<comment type="caution">
    <text evidence="9">The sequence shown here is derived from an EMBL/GenBank/DDBJ whole genome shotgun (WGS) entry which is preliminary data.</text>
</comment>
<evidence type="ECO:0000256" key="4">
    <source>
        <dbReference type="ARBA" id="ARBA00023125"/>
    </source>
</evidence>
<evidence type="ECO:0000313" key="10">
    <source>
        <dbReference type="Proteomes" id="UP000287124"/>
    </source>
</evidence>
<dbReference type="InterPro" id="IPR036864">
    <property type="entry name" value="Zn2-C6_fun-type_DNA-bd_sf"/>
</dbReference>
<keyword evidence="3" id="KW-0805">Transcription regulation</keyword>
<gene>
    <name evidence="9" type="ORF">BHE90_001036</name>
</gene>
<dbReference type="PANTHER" id="PTHR31944:SF129">
    <property type="entry name" value="ASPYRIDONES CLUSTER REGULATOR APDR-RELATED"/>
    <property type="match status" value="1"/>
</dbReference>
<dbReference type="GO" id="GO:0001228">
    <property type="term" value="F:DNA-binding transcription activator activity, RNA polymerase II-specific"/>
    <property type="evidence" value="ECO:0007669"/>
    <property type="project" value="TreeGrafter"/>
</dbReference>
<dbReference type="GO" id="GO:0008270">
    <property type="term" value="F:zinc ion binding"/>
    <property type="evidence" value="ECO:0007669"/>
    <property type="project" value="InterPro"/>
</dbReference>
<dbReference type="Gene3D" id="4.10.240.10">
    <property type="entry name" value="Zn(2)-C6 fungal-type DNA-binding domain"/>
    <property type="match status" value="1"/>
</dbReference>
<reference evidence="9 10" key="1">
    <citation type="submission" date="2017-06" db="EMBL/GenBank/DDBJ databases">
        <title>Comparative genomic analysis of Ambrosia Fusariam Clade fungi.</title>
        <authorList>
            <person name="Stajich J.E."/>
            <person name="Carrillo J."/>
            <person name="Kijimoto T."/>
            <person name="Eskalen A."/>
            <person name="O'Donnell K."/>
            <person name="Kasson M."/>
        </authorList>
    </citation>
    <scope>NUCLEOTIDE SEQUENCE [LARGE SCALE GENOMIC DNA]</scope>
    <source>
        <strain evidence="9 10">UCR1854</strain>
    </source>
</reference>
<dbReference type="PANTHER" id="PTHR31944">
    <property type="entry name" value="HEME-RESPONSIVE ZINC FINGER TRANSCRIPTION FACTOR HAP1"/>
    <property type="match status" value="1"/>
</dbReference>
<dbReference type="CDD" id="cd00067">
    <property type="entry name" value="GAL4"/>
    <property type="match status" value="1"/>
</dbReference>
<keyword evidence="6" id="KW-0539">Nucleus</keyword>
<dbReference type="Proteomes" id="UP000287124">
    <property type="component" value="Unassembled WGS sequence"/>
</dbReference>
<feature type="compositionally biased region" description="Basic and acidic residues" evidence="7">
    <location>
        <begin position="716"/>
        <end position="728"/>
    </location>
</feature>
<feature type="domain" description="Zn(2)-C6 fungal-type" evidence="8">
    <location>
        <begin position="28"/>
        <end position="57"/>
    </location>
</feature>
<evidence type="ECO:0000259" key="8">
    <source>
        <dbReference type="PROSITE" id="PS50048"/>
    </source>
</evidence>
<feature type="region of interest" description="Disordered" evidence="7">
    <location>
        <begin position="544"/>
        <end position="564"/>
    </location>
</feature>
<feature type="compositionally biased region" description="Polar residues" evidence="7">
    <location>
        <begin position="544"/>
        <end position="563"/>
    </location>
</feature>
<proteinExistence type="predicted"/>